<accession>A0A967C8U4</accession>
<dbReference type="GO" id="GO:0004368">
    <property type="term" value="F:glycerol-3-phosphate dehydrogenase (quinone) activity"/>
    <property type="evidence" value="ECO:0007669"/>
    <property type="project" value="UniProtKB-EC"/>
</dbReference>
<protein>
    <recommendedName>
        <fullName evidence="6">Glycerol-3-phosphate dehydrogenase</fullName>
        <ecNumber evidence="6">1.1.5.3</ecNumber>
    </recommendedName>
</protein>
<dbReference type="EC" id="1.1.5.3" evidence="6"/>
<keyword evidence="10" id="KW-1185">Reference proteome</keyword>
<evidence type="ECO:0000256" key="4">
    <source>
        <dbReference type="ARBA" id="ARBA00022827"/>
    </source>
</evidence>
<dbReference type="GO" id="GO:0009331">
    <property type="term" value="C:glycerol-3-phosphate dehydrogenase (FAD) complex"/>
    <property type="evidence" value="ECO:0007669"/>
    <property type="project" value="UniProtKB-UniRule"/>
</dbReference>
<dbReference type="RefSeq" id="WP_167223889.1">
    <property type="nucleotide sequence ID" value="NZ_JAAQPH010000006.1"/>
</dbReference>
<evidence type="ECO:0000313" key="10">
    <source>
        <dbReference type="Proteomes" id="UP000761264"/>
    </source>
</evidence>
<evidence type="ECO:0000313" key="9">
    <source>
        <dbReference type="EMBL" id="NIA68862.1"/>
    </source>
</evidence>
<keyword evidence="4" id="KW-0274">FAD</keyword>
<dbReference type="InterPro" id="IPR031656">
    <property type="entry name" value="DAO_C"/>
</dbReference>
<feature type="domain" description="FAD dependent oxidoreductase" evidence="7">
    <location>
        <begin position="6"/>
        <end position="361"/>
    </location>
</feature>
<comment type="cofactor">
    <cofactor evidence="1 6">
        <name>FAD</name>
        <dbReference type="ChEBI" id="CHEBI:57692"/>
    </cofactor>
</comment>
<reference evidence="9" key="1">
    <citation type="submission" date="2020-03" db="EMBL/GenBank/DDBJ databases">
        <title>Genome of Pelagibius litoralis DSM 21314T.</title>
        <authorList>
            <person name="Wang G."/>
        </authorList>
    </citation>
    <scope>NUCLEOTIDE SEQUENCE</scope>
    <source>
        <strain evidence="9">DSM 21314</strain>
    </source>
</reference>
<comment type="caution">
    <text evidence="9">The sequence shown here is derived from an EMBL/GenBank/DDBJ whole genome shotgun (WGS) entry which is preliminary data.</text>
</comment>
<dbReference type="EMBL" id="JAAQPH010000006">
    <property type="protein sequence ID" value="NIA68862.1"/>
    <property type="molecule type" value="Genomic_DNA"/>
</dbReference>
<dbReference type="PROSITE" id="PS00977">
    <property type="entry name" value="FAD_G3PDH_1"/>
    <property type="match status" value="1"/>
</dbReference>
<dbReference type="PANTHER" id="PTHR11985:SF15">
    <property type="entry name" value="GLYCEROL-3-PHOSPHATE DEHYDROGENASE, MITOCHONDRIAL"/>
    <property type="match status" value="1"/>
</dbReference>
<proteinExistence type="inferred from homology"/>
<evidence type="ECO:0000256" key="2">
    <source>
        <dbReference type="ARBA" id="ARBA00007330"/>
    </source>
</evidence>
<feature type="domain" description="Alpha-glycerophosphate oxidase C-terminal" evidence="8">
    <location>
        <begin position="385"/>
        <end position="493"/>
    </location>
</feature>
<evidence type="ECO:0000256" key="1">
    <source>
        <dbReference type="ARBA" id="ARBA00001974"/>
    </source>
</evidence>
<dbReference type="Gene3D" id="3.50.50.60">
    <property type="entry name" value="FAD/NAD(P)-binding domain"/>
    <property type="match status" value="1"/>
</dbReference>
<dbReference type="Proteomes" id="UP000761264">
    <property type="component" value="Unassembled WGS sequence"/>
</dbReference>
<evidence type="ECO:0000256" key="5">
    <source>
        <dbReference type="ARBA" id="ARBA00023002"/>
    </source>
</evidence>
<dbReference type="Pfam" id="PF01266">
    <property type="entry name" value="DAO"/>
    <property type="match status" value="1"/>
</dbReference>
<dbReference type="InterPro" id="IPR038299">
    <property type="entry name" value="DAO_C_sf"/>
</dbReference>
<dbReference type="PRINTS" id="PR01001">
    <property type="entry name" value="FADG3PDH"/>
</dbReference>
<name>A0A967C8U4_9PROT</name>
<comment type="similarity">
    <text evidence="2 6">Belongs to the FAD-dependent glycerol-3-phosphate dehydrogenase family.</text>
</comment>
<dbReference type="GO" id="GO:0046168">
    <property type="term" value="P:glycerol-3-phosphate catabolic process"/>
    <property type="evidence" value="ECO:0007669"/>
    <property type="project" value="TreeGrafter"/>
</dbReference>
<dbReference type="NCBIfam" id="NF009906">
    <property type="entry name" value="PRK13369.1"/>
    <property type="match status" value="1"/>
</dbReference>
<dbReference type="SUPFAM" id="SSF54373">
    <property type="entry name" value="FAD-linked reductases, C-terminal domain"/>
    <property type="match status" value="1"/>
</dbReference>
<dbReference type="Gene3D" id="6.10.250.1890">
    <property type="match status" value="1"/>
</dbReference>
<sequence>MTEAIDILVVGGGINGAGIARDAAGRGLSVLLCEKNDLASATSSASTKLIHGGLRYLEYYEFRLVREALIEREVLLRSAPHIIWPLRFVLPHNKGLRPAWLIRLGLFLYDHLGGRKLLPGSKGVNLHSHPAGAPLVPELRKGFVYSDCWVQDSRLVALNALDAREHGAEVLTRVECVSARRQDDRWHVVLRDLRNGEKRELTARALVNAAGPWTAEFIEQRAGLNKAQSLRLVKGSHIVVPKMFDHDYPYIFQNPDGRIIFAIPYEQDYTLIGTTDVDFTDDPSKVEISQEETEYLCSAVNVYFTRKVAPEDVAWSYSGVRPLYDDAASNASSATRDYVLELDHGPGRAPLLSIFGGKITTFRKLSEHAMVKLAEAMGPLGEPWTADAALPGGNIADADFDGYLKRFKQERPWLPAELAWRYARNYGTRAEQIVAGAASLADLGEDFGDGLYAAEIDYLRAHEWVETAEDFLWRRSKMGLHVTDQTKQKLQAWMERQAAAAPRQESA</sequence>
<dbReference type="Gene3D" id="3.30.9.10">
    <property type="entry name" value="D-Amino Acid Oxidase, subunit A, domain 2"/>
    <property type="match status" value="1"/>
</dbReference>
<comment type="catalytic activity">
    <reaction evidence="6">
        <text>a quinone + sn-glycerol 3-phosphate = dihydroxyacetone phosphate + a quinol</text>
        <dbReference type="Rhea" id="RHEA:18977"/>
        <dbReference type="ChEBI" id="CHEBI:24646"/>
        <dbReference type="ChEBI" id="CHEBI:57597"/>
        <dbReference type="ChEBI" id="CHEBI:57642"/>
        <dbReference type="ChEBI" id="CHEBI:132124"/>
        <dbReference type="EC" id="1.1.5.3"/>
    </reaction>
</comment>
<dbReference type="Pfam" id="PF16901">
    <property type="entry name" value="DAO_C"/>
    <property type="match status" value="1"/>
</dbReference>
<keyword evidence="3 6" id="KW-0285">Flavoprotein</keyword>
<evidence type="ECO:0000256" key="6">
    <source>
        <dbReference type="RuleBase" id="RU361217"/>
    </source>
</evidence>
<dbReference type="PANTHER" id="PTHR11985">
    <property type="entry name" value="GLYCEROL-3-PHOSPHATE DEHYDROGENASE"/>
    <property type="match status" value="1"/>
</dbReference>
<dbReference type="InterPro" id="IPR036188">
    <property type="entry name" value="FAD/NAD-bd_sf"/>
</dbReference>
<organism evidence="9 10">
    <name type="scientific">Pelagibius litoralis</name>
    <dbReference type="NCBI Taxonomy" id="374515"/>
    <lineage>
        <taxon>Bacteria</taxon>
        <taxon>Pseudomonadati</taxon>
        <taxon>Pseudomonadota</taxon>
        <taxon>Alphaproteobacteria</taxon>
        <taxon>Rhodospirillales</taxon>
        <taxon>Rhodovibrionaceae</taxon>
        <taxon>Pelagibius</taxon>
    </lineage>
</organism>
<dbReference type="NCBIfam" id="NF008899">
    <property type="entry name" value="PRK12266.1"/>
    <property type="match status" value="1"/>
</dbReference>
<gene>
    <name evidence="9" type="primary">glpD</name>
    <name evidence="9" type="ORF">HBA54_09685</name>
</gene>
<dbReference type="SUPFAM" id="SSF51905">
    <property type="entry name" value="FAD/NAD(P)-binding domain"/>
    <property type="match status" value="1"/>
</dbReference>
<keyword evidence="5 6" id="KW-0560">Oxidoreductase</keyword>
<dbReference type="InterPro" id="IPR000447">
    <property type="entry name" value="G3P_DH_FAD-dep"/>
</dbReference>
<dbReference type="InterPro" id="IPR006076">
    <property type="entry name" value="FAD-dep_OxRdtase"/>
</dbReference>
<evidence type="ECO:0000259" key="7">
    <source>
        <dbReference type="Pfam" id="PF01266"/>
    </source>
</evidence>
<evidence type="ECO:0000256" key="3">
    <source>
        <dbReference type="ARBA" id="ARBA00022630"/>
    </source>
</evidence>
<evidence type="ECO:0000259" key="8">
    <source>
        <dbReference type="Pfam" id="PF16901"/>
    </source>
</evidence>
<dbReference type="AlphaFoldDB" id="A0A967C8U4"/>
<dbReference type="Gene3D" id="1.10.8.870">
    <property type="entry name" value="Alpha-glycerophosphate oxidase, cap domain"/>
    <property type="match status" value="1"/>
</dbReference>